<dbReference type="PANTHER" id="PTHR34846">
    <property type="entry name" value="4-CARBOXYMUCONOLACTONE DECARBOXYLASE FAMILY PROTEIN (AFU_ORTHOLOGUE AFUA_6G11590)"/>
    <property type="match status" value="1"/>
</dbReference>
<accession>A0ABV5Z9G8</accession>
<dbReference type="SUPFAM" id="SSF69118">
    <property type="entry name" value="AhpD-like"/>
    <property type="match status" value="1"/>
</dbReference>
<dbReference type="RefSeq" id="WP_027313947.1">
    <property type="nucleotide sequence ID" value="NZ_JBHLZN010000001.1"/>
</dbReference>
<protein>
    <submittedName>
        <fullName evidence="1">Carboxymuconolactone decarboxylase family protein</fullName>
    </submittedName>
</protein>
<dbReference type="Gene3D" id="1.20.1290.10">
    <property type="entry name" value="AhpD-like"/>
    <property type="match status" value="1"/>
</dbReference>
<sequence length="191" mass="21147">MQSRLSKISREQLSDEQQAILDSILASRGNLDGPFLAWIHSPGLAGPAQQLGAFCRYHSQLPLRLSELAILVTAAWWQSQAEWLIHAPIALREGVPPEVVEALRLGQTPLFADDESALIYQIGQSLYQHKRIAPELYLQAVNCFGETALVELIGIYGYYALVAMTLNSFDMRPTSSTELPFDEPDTTSSSD</sequence>
<reference evidence="1 2" key="1">
    <citation type="submission" date="2024-09" db="EMBL/GenBank/DDBJ databases">
        <authorList>
            <person name="Sun Q."/>
            <person name="Mori K."/>
        </authorList>
    </citation>
    <scope>NUCLEOTIDE SEQUENCE [LARGE SCALE GENOMIC DNA]</scope>
    <source>
        <strain evidence="1 2">ATCC 51285</strain>
    </source>
</reference>
<evidence type="ECO:0000313" key="2">
    <source>
        <dbReference type="Proteomes" id="UP001589628"/>
    </source>
</evidence>
<dbReference type="InterPro" id="IPR029032">
    <property type="entry name" value="AhpD-like"/>
</dbReference>
<dbReference type="EMBL" id="JBHLZN010000001">
    <property type="protein sequence ID" value="MFB9885902.1"/>
    <property type="molecule type" value="Genomic_DNA"/>
</dbReference>
<keyword evidence="2" id="KW-1185">Reference proteome</keyword>
<evidence type="ECO:0000313" key="1">
    <source>
        <dbReference type="EMBL" id="MFB9885902.1"/>
    </source>
</evidence>
<organism evidence="1 2">
    <name type="scientific">Balneatrix alpica</name>
    <dbReference type="NCBI Taxonomy" id="75684"/>
    <lineage>
        <taxon>Bacteria</taxon>
        <taxon>Pseudomonadati</taxon>
        <taxon>Pseudomonadota</taxon>
        <taxon>Gammaproteobacteria</taxon>
        <taxon>Oceanospirillales</taxon>
        <taxon>Balneatrichaceae</taxon>
        <taxon>Balneatrix</taxon>
    </lineage>
</organism>
<dbReference type="PANTHER" id="PTHR34846:SF11">
    <property type="entry name" value="4-CARBOXYMUCONOLACTONE DECARBOXYLASE FAMILY PROTEIN (AFU_ORTHOLOGUE AFUA_6G11590)"/>
    <property type="match status" value="1"/>
</dbReference>
<comment type="caution">
    <text evidence="1">The sequence shown here is derived from an EMBL/GenBank/DDBJ whole genome shotgun (WGS) entry which is preliminary data.</text>
</comment>
<name>A0ABV5Z9G8_9GAMM</name>
<proteinExistence type="predicted"/>
<dbReference type="Proteomes" id="UP001589628">
    <property type="component" value="Unassembled WGS sequence"/>
</dbReference>
<gene>
    <name evidence="1" type="ORF">ACFFLH_05725</name>
</gene>